<accession>A0A933SDT2</accession>
<dbReference type="AlphaFoldDB" id="A0A933SDT2"/>
<sequence length="203" mass="22438">MTRSGPRDRHLDFATTLDYLDQRLEAVRGREVEEHLGRPCPVCREKLRTLGGLLETMRRDRTGEVPAHLHQRALDVFTPREQVSPVRRALETLAELVFDSLTSPLPAAVRRSVGEARRLRFRLGGHALELEIEREGAATVSLRGVLAAADPALWTIEVLANGERRTARPDANGEFALEDVPAGTLELAVNGPSGRFRLPAIEG</sequence>
<reference evidence="1" key="1">
    <citation type="submission" date="2020-07" db="EMBL/GenBank/DDBJ databases">
        <title>Huge and variable diversity of episymbiotic CPR bacteria and DPANN archaea in groundwater ecosystems.</title>
        <authorList>
            <person name="He C.Y."/>
            <person name="Keren R."/>
            <person name="Whittaker M."/>
            <person name="Farag I.F."/>
            <person name="Doudna J."/>
            <person name="Cate J.H.D."/>
            <person name="Banfield J.F."/>
        </authorList>
    </citation>
    <scope>NUCLEOTIDE SEQUENCE</scope>
    <source>
        <strain evidence="1">NC_groundwater_1813_Pr3_B-0.1um_71_17</strain>
    </source>
</reference>
<comment type="caution">
    <text evidence="1">The sequence shown here is derived from an EMBL/GenBank/DDBJ whole genome shotgun (WGS) entry which is preliminary data.</text>
</comment>
<gene>
    <name evidence="1" type="ORF">HZA61_08085</name>
</gene>
<dbReference type="EMBL" id="JACRIW010000053">
    <property type="protein sequence ID" value="MBI5169430.1"/>
    <property type="molecule type" value="Genomic_DNA"/>
</dbReference>
<protein>
    <submittedName>
        <fullName evidence="1">Uncharacterized protein</fullName>
    </submittedName>
</protein>
<dbReference type="Proteomes" id="UP000696931">
    <property type="component" value="Unassembled WGS sequence"/>
</dbReference>
<organism evidence="1 2">
    <name type="scientific">Eiseniibacteriota bacterium</name>
    <dbReference type="NCBI Taxonomy" id="2212470"/>
    <lineage>
        <taxon>Bacteria</taxon>
        <taxon>Candidatus Eiseniibacteriota</taxon>
    </lineage>
</organism>
<dbReference type="Gene3D" id="1.10.10.1320">
    <property type="entry name" value="Anti-sigma factor, zinc-finger domain"/>
    <property type="match status" value="1"/>
</dbReference>
<evidence type="ECO:0000313" key="2">
    <source>
        <dbReference type="Proteomes" id="UP000696931"/>
    </source>
</evidence>
<dbReference type="InterPro" id="IPR041916">
    <property type="entry name" value="Anti_sigma_zinc_sf"/>
</dbReference>
<proteinExistence type="predicted"/>
<name>A0A933SDT2_UNCEI</name>
<evidence type="ECO:0000313" key="1">
    <source>
        <dbReference type="EMBL" id="MBI5169430.1"/>
    </source>
</evidence>